<sequence>MLEIAVVSVGTQFSRQSVFETKVDQAAFLASDPVADSHPEAHEERFHLKSNCDTVVNGGKDIQH</sequence>
<protein>
    <submittedName>
        <fullName evidence="1">Uncharacterized protein</fullName>
    </submittedName>
</protein>
<name>A0A5B0MSF0_PUCGR</name>
<gene>
    <name evidence="1" type="ORF">PGT21_007054</name>
    <name evidence="2" type="ORF">PGTUg99_029978</name>
</gene>
<dbReference type="Proteomes" id="UP000324748">
    <property type="component" value="Unassembled WGS sequence"/>
</dbReference>
<evidence type="ECO:0000313" key="3">
    <source>
        <dbReference type="Proteomes" id="UP000324748"/>
    </source>
</evidence>
<organism evidence="1 3">
    <name type="scientific">Puccinia graminis f. sp. tritici</name>
    <dbReference type="NCBI Taxonomy" id="56615"/>
    <lineage>
        <taxon>Eukaryota</taxon>
        <taxon>Fungi</taxon>
        <taxon>Dikarya</taxon>
        <taxon>Basidiomycota</taxon>
        <taxon>Pucciniomycotina</taxon>
        <taxon>Pucciniomycetes</taxon>
        <taxon>Pucciniales</taxon>
        <taxon>Pucciniaceae</taxon>
        <taxon>Puccinia</taxon>
    </lineage>
</organism>
<dbReference type="AlphaFoldDB" id="A0A5B0MSF0"/>
<proteinExistence type="predicted"/>
<accession>A0A5B0MSF0</accession>
<reference evidence="3 4" key="1">
    <citation type="submission" date="2019-05" db="EMBL/GenBank/DDBJ databases">
        <title>Emergence of the Ug99 lineage of the wheat stem rust pathogen through somatic hybridization.</title>
        <authorList>
            <person name="Li F."/>
            <person name="Upadhyaya N.M."/>
            <person name="Sperschneider J."/>
            <person name="Matny O."/>
            <person name="Nguyen-Phuc H."/>
            <person name="Mago R."/>
            <person name="Raley C."/>
            <person name="Miller M.E."/>
            <person name="Silverstein K.A.T."/>
            <person name="Henningsen E."/>
            <person name="Hirsch C.D."/>
            <person name="Visser B."/>
            <person name="Pretorius Z.A."/>
            <person name="Steffenson B.J."/>
            <person name="Schwessinger B."/>
            <person name="Dodds P.N."/>
            <person name="Figueroa M."/>
        </authorList>
    </citation>
    <scope>NUCLEOTIDE SEQUENCE [LARGE SCALE GENOMIC DNA]</scope>
    <source>
        <strain evidence="1">21-0</strain>
        <strain evidence="2 4">Ug99</strain>
    </source>
</reference>
<evidence type="ECO:0000313" key="4">
    <source>
        <dbReference type="Proteomes" id="UP000325313"/>
    </source>
</evidence>
<dbReference type="Proteomes" id="UP000325313">
    <property type="component" value="Unassembled WGS sequence"/>
</dbReference>
<evidence type="ECO:0000313" key="1">
    <source>
        <dbReference type="EMBL" id="KAA1079303.1"/>
    </source>
</evidence>
<dbReference type="EMBL" id="VDEP01000439">
    <property type="protein sequence ID" value="KAA1082253.1"/>
    <property type="molecule type" value="Genomic_DNA"/>
</dbReference>
<evidence type="ECO:0000313" key="2">
    <source>
        <dbReference type="EMBL" id="KAA1082253.1"/>
    </source>
</evidence>
<dbReference type="EMBL" id="VSWC01000132">
    <property type="protein sequence ID" value="KAA1079303.1"/>
    <property type="molecule type" value="Genomic_DNA"/>
</dbReference>
<comment type="caution">
    <text evidence="1">The sequence shown here is derived from an EMBL/GenBank/DDBJ whole genome shotgun (WGS) entry which is preliminary data.</text>
</comment>
<keyword evidence="3" id="KW-1185">Reference proteome</keyword>